<reference evidence="1" key="1">
    <citation type="submission" date="2021-01" db="EMBL/GenBank/DDBJ databases">
        <authorList>
            <person name="Corre E."/>
            <person name="Pelletier E."/>
            <person name="Niang G."/>
            <person name="Scheremetjew M."/>
            <person name="Finn R."/>
            <person name="Kale V."/>
            <person name="Holt S."/>
            <person name="Cochrane G."/>
            <person name="Meng A."/>
            <person name="Brown T."/>
            <person name="Cohen L."/>
        </authorList>
    </citation>
    <scope>NUCLEOTIDE SEQUENCE</scope>
    <source>
        <strain evidence="1">Ras09</strain>
    </source>
</reference>
<sequence length="115" mass="13473">MNRSLVQNSRWNASILSQQRLSHPEEELDNLEFAFAQRHNFDPIISNEFPDFNSSFNRKPAHQQKQGRFCCSLASSDRPKSFKLVERNANNRFEGNAEDSRALAKLEDDEQKCWR</sequence>
<accession>A0A7S3CT15</accession>
<evidence type="ECO:0000313" key="1">
    <source>
        <dbReference type="EMBL" id="CAE0236519.1"/>
    </source>
</evidence>
<protein>
    <submittedName>
        <fullName evidence="1">Uncharacterized protein</fullName>
    </submittedName>
</protein>
<name>A0A7S3CT15_9SPIT</name>
<dbReference type="EMBL" id="HBIA01016717">
    <property type="protein sequence ID" value="CAE0236519.1"/>
    <property type="molecule type" value="Transcribed_RNA"/>
</dbReference>
<dbReference type="AlphaFoldDB" id="A0A7S3CT15"/>
<gene>
    <name evidence="1" type="ORF">SRAS04492_LOCUS8327</name>
</gene>
<proteinExistence type="predicted"/>
<organism evidence="1">
    <name type="scientific">Strombidium rassoulzadegani</name>
    <dbReference type="NCBI Taxonomy" id="1082188"/>
    <lineage>
        <taxon>Eukaryota</taxon>
        <taxon>Sar</taxon>
        <taxon>Alveolata</taxon>
        <taxon>Ciliophora</taxon>
        <taxon>Intramacronucleata</taxon>
        <taxon>Spirotrichea</taxon>
        <taxon>Oligotrichia</taxon>
        <taxon>Strombidiidae</taxon>
        <taxon>Strombidium</taxon>
    </lineage>
</organism>